<dbReference type="InterPro" id="IPR013096">
    <property type="entry name" value="Cupin_2"/>
</dbReference>
<evidence type="ECO:0000256" key="1">
    <source>
        <dbReference type="ARBA" id="ARBA00022723"/>
    </source>
</evidence>
<evidence type="ECO:0000313" key="4">
    <source>
        <dbReference type="Proteomes" id="UP000571950"/>
    </source>
</evidence>
<dbReference type="GO" id="GO:0016853">
    <property type="term" value="F:isomerase activity"/>
    <property type="evidence" value="ECO:0007669"/>
    <property type="project" value="UniProtKB-KW"/>
</dbReference>
<dbReference type="AlphaFoldDB" id="A0A7W6BLF7"/>
<dbReference type="PANTHER" id="PTHR35848:SF6">
    <property type="entry name" value="CUPIN TYPE-2 DOMAIN-CONTAINING PROTEIN"/>
    <property type="match status" value="1"/>
</dbReference>
<dbReference type="InterPro" id="IPR011051">
    <property type="entry name" value="RmlC_Cupin_sf"/>
</dbReference>
<evidence type="ECO:0000259" key="2">
    <source>
        <dbReference type="Pfam" id="PF07883"/>
    </source>
</evidence>
<feature type="domain" description="Cupin type-2" evidence="2">
    <location>
        <begin position="46"/>
        <end position="112"/>
    </location>
</feature>
<dbReference type="GO" id="GO:0046872">
    <property type="term" value="F:metal ion binding"/>
    <property type="evidence" value="ECO:0007669"/>
    <property type="project" value="UniProtKB-KW"/>
</dbReference>
<organism evidence="3 4">
    <name type="scientific">Sphingobium jiangsuense</name>
    <dbReference type="NCBI Taxonomy" id="870476"/>
    <lineage>
        <taxon>Bacteria</taxon>
        <taxon>Pseudomonadati</taxon>
        <taxon>Pseudomonadota</taxon>
        <taxon>Alphaproteobacteria</taxon>
        <taxon>Sphingomonadales</taxon>
        <taxon>Sphingomonadaceae</taxon>
        <taxon>Sphingobium</taxon>
    </lineage>
</organism>
<dbReference type="RefSeq" id="WP_188072651.1">
    <property type="nucleotide sequence ID" value="NZ_BSPS01000033.1"/>
</dbReference>
<name>A0A7W6BLF7_9SPHN</name>
<dbReference type="Proteomes" id="UP000571950">
    <property type="component" value="Unassembled WGS sequence"/>
</dbReference>
<evidence type="ECO:0000313" key="3">
    <source>
        <dbReference type="EMBL" id="MBB3927141.1"/>
    </source>
</evidence>
<dbReference type="PANTHER" id="PTHR35848">
    <property type="entry name" value="OXALATE-BINDING PROTEIN"/>
    <property type="match status" value="1"/>
</dbReference>
<dbReference type="InterPro" id="IPR051610">
    <property type="entry name" value="GPI/OXD"/>
</dbReference>
<reference evidence="3 4" key="1">
    <citation type="submission" date="2020-08" db="EMBL/GenBank/DDBJ databases">
        <title>Genomic Encyclopedia of Type Strains, Phase IV (KMG-IV): sequencing the most valuable type-strain genomes for metagenomic binning, comparative biology and taxonomic classification.</title>
        <authorList>
            <person name="Goeker M."/>
        </authorList>
    </citation>
    <scope>NUCLEOTIDE SEQUENCE [LARGE SCALE GENOMIC DNA]</scope>
    <source>
        <strain evidence="3 4">DSM 26189</strain>
    </source>
</reference>
<keyword evidence="3" id="KW-0413">Isomerase</keyword>
<protein>
    <submittedName>
        <fullName evidence="3">Mannose-6-phosphate isomerase-like protein (Cupin superfamily)</fullName>
    </submittedName>
</protein>
<keyword evidence="4" id="KW-1185">Reference proteome</keyword>
<dbReference type="Pfam" id="PF07883">
    <property type="entry name" value="Cupin_2"/>
    <property type="match status" value="1"/>
</dbReference>
<comment type="caution">
    <text evidence="3">The sequence shown here is derived from an EMBL/GenBank/DDBJ whole genome shotgun (WGS) entry which is preliminary data.</text>
</comment>
<keyword evidence="1" id="KW-0479">Metal-binding</keyword>
<dbReference type="SUPFAM" id="SSF51182">
    <property type="entry name" value="RmlC-like cupins"/>
    <property type="match status" value="1"/>
</dbReference>
<gene>
    <name evidence="3" type="ORF">GGR43_002864</name>
</gene>
<dbReference type="EMBL" id="JACIDT010000010">
    <property type="protein sequence ID" value="MBB3927141.1"/>
    <property type="molecule type" value="Genomic_DNA"/>
</dbReference>
<sequence length="142" mass="15597">MSEETGPTIVKIEDVRVLERGSGIRTWPLITHHNAAGAKFTTGMSVYPRGEGAPMHCHNCDEQVTLLEGVGEVEIDGVVTPLVPYDSTYIQANRQHCFRNRGDGPMRILWIYASQNVTRTFGDTGETVEHLSAADLMGAPDE</sequence>
<dbReference type="Gene3D" id="2.60.120.10">
    <property type="entry name" value="Jelly Rolls"/>
    <property type="match status" value="1"/>
</dbReference>
<dbReference type="InterPro" id="IPR014710">
    <property type="entry name" value="RmlC-like_jellyroll"/>
</dbReference>
<proteinExistence type="predicted"/>
<accession>A0A7W6BLF7</accession>